<keyword evidence="2 3" id="KW-0808">Transferase</keyword>
<dbReference type="SUPFAM" id="SSF64005">
    <property type="entry name" value="Undecaprenyl diphosphate synthase"/>
    <property type="match status" value="1"/>
</dbReference>
<dbReference type="PANTHER" id="PTHR10291:SF0">
    <property type="entry name" value="DEHYDRODOLICHYL DIPHOSPHATE SYNTHASE 2"/>
    <property type="match status" value="1"/>
</dbReference>
<name>A0A645ABE3_9ZZZZ</name>
<dbReference type="CDD" id="cd00475">
    <property type="entry name" value="Cis_IPPS"/>
    <property type="match status" value="1"/>
</dbReference>
<dbReference type="InterPro" id="IPR036424">
    <property type="entry name" value="UPP_synth-like_sf"/>
</dbReference>
<protein>
    <submittedName>
        <fullName evidence="3">Ditrans,polycis-undecaprenyl-diphosphate synthase ((2E,6E)-farnesyl-diphosphate specific)</fullName>
        <ecNumber evidence="3">2.5.1.31</ecNumber>
    </submittedName>
</protein>
<organism evidence="3">
    <name type="scientific">bioreactor metagenome</name>
    <dbReference type="NCBI Taxonomy" id="1076179"/>
    <lineage>
        <taxon>unclassified sequences</taxon>
        <taxon>metagenomes</taxon>
        <taxon>ecological metagenomes</taxon>
    </lineage>
</organism>
<dbReference type="Gene3D" id="3.40.1180.10">
    <property type="entry name" value="Decaprenyl diphosphate synthase-like"/>
    <property type="match status" value="1"/>
</dbReference>
<dbReference type="EC" id="2.5.1.31" evidence="3"/>
<dbReference type="GO" id="GO:0008834">
    <property type="term" value="F:ditrans,polycis-undecaprenyl-diphosphate synthase [(2E,6E)-farnesyl-diphosphate specific] activity"/>
    <property type="evidence" value="ECO:0007669"/>
    <property type="project" value="UniProtKB-EC"/>
</dbReference>
<dbReference type="EMBL" id="VSSQ01012873">
    <property type="protein sequence ID" value="MPM50226.1"/>
    <property type="molecule type" value="Genomic_DNA"/>
</dbReference>
<comment type="cofactor">
    <cofactor evidence="1">
        <name>Mg(2+)</name>
        <dbReference type="ChEBI" id="CHEBI:18420"/>
    </cofactor>
</comment>
<dbReference type="GO" id="GO:0016094">
    <property type="term" value="P:polyprenol biosynthetic process"/>
    <property type="evidence" value="ECO:0007669"/>
    <property type="project" value="TreeGrafter"/>
</dbReference>
<dbReference type="PROSITE" id="PS01066">
    <property type="entry name" value="UPP_SYNTHASE"/>
    <property type="match status" value="1"/>
</dbReference>
<evidence type="ECO:0000256" key="1">
    <source>
        <dbReference type="ARBA" id="ARBA00001946"/>
    </source>
</evidence>
<sequence>MKNKIPNHVTIIMDGNGRWAKQRGLERIEGHKAGVEAVRASCEFAVEKGVNFLSLFAFSEENWNRPHAEVFALMGLMIEAIINETPTFMKNNIKFRVIGDISKLPDNLKTKIYGAEELTSKNSGLTLIIFLSYSGKWDILQANQKVAQFVLNNPNTNTDEQTLNDLFESYLSTNGVPDPDLLIRTSGEQRISNFMLWQAAYTELYFTEILWPDFRKTNFQQALDEFAQRERRFGKTGEQVNIL</sequence>
<comment type="caution">
    <text evidence="3">The sequence shown here is derived from an EMBL/GenBank/DDBJ whole genome shotgun (WGS) entry which is preliminary data.</text>
</comment>
<dbReference type="NCBIfam" id="TIGR00055">
    <property type="entry name" value="uppS"/>
    <property type="match status" value="1"/>
</dbReference>
<evidence type="ECO:0000313" key="3">
    <source>
        <dbReference type="EMBL" id="MPM50226.1"/>
    </source>
</evidence>
<accession>A0A645ABE3</accession>
<reference evidence="3" key="1">
    <citation type="submission" date="2019-08" db="EMBL/GenBank/DDBJ databases">
        <authorList>
            <person name="Kucharzyk K."/>
            <person name="Murdoch R.W."/>
            <person name="Higgins S."/>
            <person name="Loffler F."/>
        </authorList>
    </citation>
    <scope>NUCLEOTIDE SEQUENCE</scope>
</reference>
<gene>
    <name evidence="3" type="primary">uppS_38</name>
    <name evidence="3" type="ORF">SDC9_96962</name>
</gene>
<dbReference type="InterPro" id="IPR018520">
    <property type="entry name" value="UPP_synth-like_CS"/>
</dbReference>
<dbReference type="FunFam" id="3.40.1180.10:FF:000001">
    <property type="entry name" value="(2E,6E)-farnesyl-diphosphate-specific ditrans,polycis-undecaprenyl-diphosphate synthase"/>
    <property type="match status" value="1"/>
</dbReference>
<dbReference type="InterPro" id="IPR001441">
    <property type="entry name" value="UPP_synth-like"/>
</dbReference>
<dbReference type="Pfam" id="PF01255">
    <property type="entry name" value="Prenyltransf"/>
    <property type="match status" value="1"/>
</dbReference>
<dbReference type="AlphaFoldDB" id="A0A645ABE3"/>
<evidence type="ECO:0000256" key="2">
    <source>
        <dbReference type="ARBA" id="ARBA00022679"/>
    </source>
</evidence>
<dbReference type="PANTHER" id="PTHR10291">
    <property type="entry name" value="DEHYDRODOLICHYL DIPHOSPHATE SYNTHASE FAMILY MEMBER"/>
    <property type="match status" value="1"/>
</dbReference>
<dbReference type="HAMAP" id="MF_01139">
    <property type="entry name" value="ISPT"/>
    <property type="match status" value="1"/>
</dbReference>
<proteinExistence type="inferred from homology"/>